<evidence type="ECO:0000256" key="1">
    <source>
        <dbReference type="SAM" id="MobiDB-lite"/>
    </source>
</evidence>
<proteinExistence type="predicted"/>
<sequence length="311" mass="35595">MDVDAEYVPTPKNKKRAVNFLDLPLEIRREIYAWLHLQTPMRQAQLCSWMPNATYGAYYLQAVLLNRLEKNPGLDEQLSCSSSSSISTNSGEDEQEQEVARKSIRLLSPDRPLGCLPSALLRSCRQVYSESRCIPFHENEFVYVTWFSSGLSTAKAFVKGLQPWQRDNMRYVRLELMLGDINCVGASRGRMDDWTELCGFWGNGIRGLRLKIFHHGQTTSAGTLSSKGDNCVMDLVNEANYPWIGSGLKKLRALRDLEVDLREPSLTNEQRLRWCEKLSERLNEERSNEETTCVRVVCVEQVSRLPCRHPS</sequence>
<name>A0AAN6MX42_9PEZI</name>
<comment type="caution">
    <text evidence="2">The sequence shown here is derived from an EMBL/GenBank/DDBJ whole genome shotgun (WGS) entry which is preliminary data.</text>
</comment>
<accession>A0AAN6MX42</accession>
<dbReference type="PANTHER" id="PTHR38790">
    <property type="entry name" value="2EXR DOMAIN-CONTAINING PROTEIN-RELATED"/>
    <property type="match status" value="1"/>
</dbReference>
<protein>
    <submittedName>
        <fullName evidence="2">Uncharacterized protein</fullName>
    </submittedName>
</protein>
<dbReference type="EMBL" id="MU853950">
    <property type="protein sequence ID" value="KAK3934944.1"/>
    <property type="molecule type" value="Genomic_DNA"/>
</dbReference>
<evidence type="ECO:0000313" key="3">
    <source>
        <dbReference type="Proteomes" id="UP001303473"/>
    </source>
</evidence>
<dbReference type="Proteomes" id="UP001303473">
    <property type="component" value="Unassembled WGS sequence"/>
</dbReference>
<feature type="compositionally biased region" description="Low complexity" evidence="1">
    <location>
        <begin position="79"/>
        <end position="90"/>
    </location>
</feature>
<organism evidence="2 3">
    <name type="scientific">Diplogelasinospora grovesii</name>
    <dbReference type="NCBI Taxonomy" id="303347"/>
    <lineage>
        <taxon>Eukaryota</taxon>
        <taxon>Fungi</taxon>
        <taxon>Dikarya</taxon>
        <taxon>Ascomycota</taxon>
        <taxon>Pezizomycotina</taxon>
        <taxon>Sordariomycetes</taxon>
        <taxon>Sordariomycetidae</taxon>
        <taxon>Sordariales</taxon>
        <taxon>Diplogelasinosporaceae</taxon>
        <taxon>Diplogelasinospora</taxon>
    </lineage>
</organism>
<evidence type="ECO:0000313" key="2">
    <source>
        <dbReference type="EMBL" id="KAK3934944.1"/>
    </source>
</evidence>
<reference evidence="3" key="1">
    <citation type="journal article" date="2023" name="Mol. Phylogenet. Evol.">
        <title>Genome-scale phylogeny and comparative genomics of the fungal order Sordariales.</title>
        <authorList>
            <person name="Hensen N."/>
            <person name="Bonometti L."/>
            <person name="Westerberg I."/>
            <person name="Brannstrom I.O."/>
            <person name="Guillou S."/>
            <person name="Cros-Aarteil S."/>
            <person name="Calhoun S."/>
            <person name="Haridas S."/>
            <person name="Kuo A."/>
            <person name="Mondo S."/>
            <person name="Pangilinan J."/>
            <person name="Riley R."/>
            <person name="LaButti K."/>
            <person name="Andreopoulos B."/>
            <person name="Lipzen A."/>
            <person name="Chen C."/>
            <person name="Yan M."/>
            <person name="Daum C."/>
            <person name="Ng V."/>
            <person name="Clum A."/>
            <person name="Steindorff A."/>
            <person name="Ohm R.A."/>
            <person name="Martin F."/>
            <person name="Silar P."/>
            <person name="Natvig D.O."/>
            <person name="Lalanne C."/>
            <person name="Gautier V."/>
            <person name="Ament-Velasquez S.L."/>
            <person name="Kruys A."/>
            <person name="Hutchinson M.I."/>
            <person name="Powell A.J."/>
            <person name="Barry K."/>
            <person name="Miller A.N."/>
            <person name="Grigoriev I.V."/>
            <person name="Debuchy R."/>
            <person name="Gladieux P."/>
            <person name="Hiltunen Thoren M."/>
            <person name="Johannesson H."/>
        </authorList>
    </citation>
    <scope>NUCLEOTIDE SEQUENCE [LARGE SCALE GENOMIC DNA]</scope>
    <source>
        <strain evidence="3">CBS 340.73</strain>
    </source>
</reference>
<feature type="region of interest" description="Disordered" evidence="1">
    <location>
        <begin position="79"/>
        <end position="100"/>
    </location>
</feature>
<dbReference type="AlphaFoldDB" id="A0AAN6MX42"/>
<keyword evidence="3" id="KW-1185">Reference proteome</keyword>
<gene>
    <name evidence="2" type="ORF">QBC46DRAFT_59786</name>
</gene>